<name>A0A9W9WHE8_9EURO</name>
<protein>
    <submittedName>
        <fullName evidence="1">Acyl transferase/acyl hydrolase/lysophospholipase</fullName>
    </submittedName>
</protein>
<accession>A0A9W9WHE8</accession>
<dbReference type="GO" id="GO:0016787">
    <property type="term" value="F:hydrolase activity"/>
    <property type="evidence" value="ECO:0007669"/>
    <property type="project" value="UniProtKB-KW"/>
</dbReference>
<dbReference type="Gene3D" id="3.30.70.2490">
    <property type="match status" value="1"/>
</dbReference>
<comment type="caution">
    <text evidence="1">The sequence shown here is derived from an EMBL/GenBank/DDBJ whole genome shotgun (WGS) entry which is preliminary data.</text>
</comment>
<dbReference type="Proteomes" id="UP001147760">
    <property type="component" value="Unassembled WGS sequence"/>
</dbReference>
<keyword evidence="2" id="KW-1185">Reference proteome</keyword>
<dbReference type="GO" id="GO:0016740">
    <property type="term" value="F:transferase activity"/>
    <property type="evidence" value="ECO:0007669"/>
    <property type="project" value="UniProtKB-KW"/>
</dbReference>
<dbReference type="EMBL" id="JAPWDO010000007">
    <property type="protein sequence ID" value="KAJ5462136.1"/>
    <property type="molecule type" value="Genomic_DNA"/>
</dbReference>
<dbReference type="OrthoDB" id="3011575at2759"/>
<keyword evidence="1" id="KW-0378">Hydrolase</keyword>
<evidence type="ECO:0000313" key="2">
    <source>
        <dbReference type="Proteomes" id="UP001147760"/>
    </source>
</evidence>
<evidence type="ECO:0000313" key="1">
    <source>
        <dbReference type="EMBL" id="KAJ5462136.1"/>
    </source>
</evidence>
<reference evidence="1" key="1">
    <citation type="submission" date="2022-12" db="EMBL/GenBank/DDBJ databases">
        <authorList>
            <person name="Petersen C."/>
        </authorList>
    </citation>
    <scope>NUCLEOTIDE SEQUENCE</scope>
    <source>
        <strain evidence="1">IBT 17660</strain>
    </source>
</reference>
<keyword evidence="1" id="KW-0808">Transferase</keyword>
<sequence>MEAEGVFTVGGCIELARMTGMIKYERHRTHNASTLGAGWIECESGEPISGLDVKSKLEGRIREDTGIRILDPDDYSEPNPRLRDVLHEVGTQEELPPVERSPQAAEGFKARYGDAVEILQDGTTATVEIRRGAYIFIPKALNTEYFVEAQIPTD</sequence>
<organism evidence="1 2">
    <name type="scientific">Penicillium desertorum</name>
    <dbReference type="NCBI Taxonomy" id="1303715"/>
    <lineage>
        <taxon>Eukaryota</taxon>
        <taxon>Fungi</taxon>
        <taxon>Dikarya</taxon>
        <taxon>Ascomycota</taxon>
        <taxon>Pezizomycotina</taxon>
        <taxon>Eurotiomycetes</taxon>
        <taxon>Eurotiomycetidae</taxon>
        <taxon>Eurotiales</taxon>
        <taxon>Aspergillaceae</taxon>
        <taxon>Penicillium</taxon>
    </lineage>
</organism>
<dbReference type="AlphaFoldDB" id="A0A9W9WHE8"/>
<proteinExistence type="predicted"/>
<gene>
    <name evidence="1" type="ORF">N7530_010341</name>
</gene>
<reference evidence="1" key="2">
    <citation type="journal article" date="2023" name="IMA Fungus">
        <title>Comparative genomic study of the Penicillium genus elucidates a diverse pangenome and 15 lateral gene transfer events.</title>
        <authorList>
            <person name="Petersen C."/>
            <person name="Sorensen T."/>
            <person name="Nielsen M.R."/>
            <person name="Sondergaard T.E."/>
            <person name="Sorensen J.L."/>
            <person name="Fitzpatrick D.A."/>
            <person name="Frisvad J.C."/>
            <person name="Nielsen K.L."/>
        </authorList>
    </citation>
    <scope>NUCLEOTIDE SEQUENCE</scope>
    <source>
        <strain evidence="1">IBT 17660</strain>
    </source>
</reference>